<dbReference type="RefSeq" id="WP_217743949.1">
    <property type="nucleotide sequence ID" value="NZ_JAHOEI010000007.1"/>
</dbReference>
<feature type="chain" id="PRO_5043509634" evidence="1">
    <location>
        <begin position="20"/>
        <end position="179"/>
    </location>
</feature>
<name>A0AAW4N396_9BACT</name>
<accession>A0AAW4N396</accession>
<keyword evidence="1" id="KW-0732">Signal</keyword>
<gene>
    <name evidence="2" type="ORF">KSW82_03715</name>
</gene>
<evidence type="ECO:0000313" key="3">
    <source>
        <dbReference type="Proteomes" id="UP001196765"/>
    </source>
</evidence>
<reference evidence="2" key="1">
    <citation type="submission" date="2021-06" db="EMBL/GenBank/DDBJ databases">
        <title>Collection of gut derived symbiotic bacterial strains cultured from healthy donors.</title>
        <authorList>
            <person name="Lin H."/>
            <person name="Littmann E."/>
            <person name="Pamer E.G."/>
        </authorList>
    </citation>
    <scope>NUCLEOTIDE SEQUENCE</scope>
    <source>
        <strain evidence="2">MSK.21.74</strain>
    </source>
</reference>
<sequence length="179" mass="20561">MKKLLFLFYLVFSPIAILAQDSVLGINFGNSYSSVKASLENRYGTLNVMEDKGTLRVFDISVGDYTFNMGEFDFQYSGSNSYFYYAEFQKNFSVNASQQAKDFRENLQLTLSKKYRTGYIWINEQGYKCYNFAETGTDPKENPACTLIVQKSKSKGGATYIYVTLYYGPHYYINEASDF</sequence>
<evidence type="ECO:0000313" key="2">
    <source>
        <dbReference type="EMBL" id="MBV3386847.1"/>
    </source>
</evidence>
<organism evidence="2 3">
    <name type="scientific">Segatella copri</name>
    <dbReference type="NCBI Taxonomy" id="165179"/>
    <lineage>
        <taxon>Bacteria</taxon>
        <taxon>Pseudomonadati</taxon>
        <taxon>Bacteroidota</taxon>
        <taxon>Bacteroidia</taxon>
        <taxon>Bacteroidales</taxon>
        <taxon>Prevotellaceae</taxon>
        <taxon>Segatella</taxon>
    </lineage>
</organism>
<protein>
    <submittedName>
        <fullName evidence="2">Uncharacterized protein</fullName>
    </submittedName>
</protein>
<evidence type="ECO:0000256" key="1">
    <source>
        <dbReference type="SAM" id="SignalP"/>
    </source>
</evidence>
<comment type="caution">
    <text evidence="2">The sequence shown here is derived from an EMBL/GenBank/DDBJ whole genome shotgun (WGS) entry which is preliminary data.</text>
</comment>
<feature type="signal peptide" evidence="1">
    <location>
        <begin position="1"/>
        <end position="19"/>
    </location>
</feature>
<proteinExistence type="predicted"/>
<dbReference type="AlphaFoldDB" id="A0AAW4N396"/>
<dbReference type="EMBL" id="JAHOEI010000007">
    <property type="protein sequence ID" value="MBV3386847.1"/>
    <property type="molecule type" value="Genomic_DNA"/>
</dbReference>
<dbReference type="Proteomes" id="UP001196765">
    <property type="component" value="Unassembled WGS sequence"/>
</dbReference>